<dbReference type="GO" id="GO:0007017">
    <property type="term" value="P:microtubule-based process"/>
    <property type="evidence" value="ECO:0007669"/>
    <property type="project" value="InterPro"/>
</dbReference>
<dbReference type="EMBL" id="GEEE01007564">
    <property type="protein sequence ID" value="JAP55661.1"/>
    <property type="molecule type" value="Transcribed_RNA"/>
</dbReference>
<evidence type="ECO:0000313" key="10">
    <source>
        <dbReference type="EMBL" id="JAP55661.1"/>
    </source>
</evidence>
<dbReference type="InterPro" id="IPR013838">
    <property type="entry name" value="Beta-tubulin_BS"/>
</dbReference>
<dbReference type="PROSITE" id="PS00228">
    <property type="entry name" value="TUBULIN_B_AUTOREG"/>
    <property type="match status" value="1"/>
</dbReference>
<keyword evidence="2 7" id="KW-0493">Microtubule</keyword>
<dbReference type="Gene3D" id="1.10.287.600">
    <property type="entry name" value="Helix hairpin bin"/>
    <property type="match status" value="1"/>
</dbReference>
<protein>
    <recommendedName>
        <fullName evidence="7">Tubulin alpha chain</fullName>
    </recommendedName>
</protein>
<dbReference type="SMART" id="SM00865">
    <property type="entry name" value="Tubulin_C"/>
    <property type="match status" value="1"/>
</dbReference>
<reference evidence="10" key="1">
    <citation type="submission" date="2016-01" db="EMBL/GenBank/DDBJ databases">
        <title>Reference transcriptome for the parasite Schistocephalus solidus: insights into the molecular evolution of parasitism.</title>
        <authorList>
            <person name="Hebert F.O."/>
            <person name="Grambauer S."/>
            <person name="Barber I."/>
            <person name="Landry C.R."/>
            <person name="Aubin-Horth N."/>
        </authorList>
    </citation>
    <scope>NUCLEOTIDE SEQUENCE</scope>
</reference>
<dbReference type="InterPro" id="IPR008280">
    <property type="entry name" value="Tub_FtsZ_C"/>
</dbReference>
<dbReference type="InterPro" id="IPR018316">
    <property type="entry name" value="Tubulin/FtsZ_2-layer-sand-dom"/>
</dbReference>
<evidence type="ECO:0000256" key="6">
    <source>
        <dbReference type="ARBA" id="ARBA00049117"/>
    </source>
</evidence>
<dbReference type="InterPro" id="IPR003008">
    <property type="entry name" value="Tubulin_FtsZ_GTPase"/>
</dbReference>
<keyword evidence="3 7" id="KW-0547">Nucleotide-binding</keyword>
<dbReference type="PROSITE" id="PS00227">
    <property type="entry name" value="TUBULIN"/>
    <property type="match status" value="1"/>
</dbReference>
<comment type="function">
    <text evidence="7">Tubulin is the major constituent of microtubules, a cylinder consisting of laterally associated linear protofilaments composed of alpha- and beta-tubulin heterodimers. Microtubules grow by the addition of GTP-tubulin dimers to the microtubule end, where a stabilizing cap forms. Below the cap, tubulin dimers are in GDP-bound state, owing to GTPase activity of alpha-tubulin.</text>
</comment>
<name>A0A0X3PUU5_SCHSO</name>
<comment type="catalytic activity">
    <reaction evidence="6">
        <text>GTP + H2O = GDP + phosphate + H(+)</text>
        <dbReference type="Rhea" id="RHEA:19669"/>
        <dbReference type="ChEBI" id="CHEBI:15377"/>
        <dbReference type="ChEBI" id="CHEBI:15378"/>
        <dbReference type="ChEBI" id="CHEBI:37565"/>
        <dbReference type="ChEBI" id="CHEBI:43474"/>
        <dbReference type="ChEBI" id="CHEBI:58189"/>
    </reaction>
    <physiologicalReaction direction="left-to-right" evidence="6">
        <dbReference type="Rhea" id="RHEA:19670"/>
    </physiologicalReaction>
</comment>
<dbReference type="CDD" id="cd02186">
    <property type="entry name" value="alpha_tubulin"/>
    <property type="match status" value="1"/>
</dbReference>
<dbReference type="GO" id="GO:0005874">
    <property type="term" value="C:microtubule"/>
    <property type="evidence" value="ECO:0007669"/>
    <property type="project" value="UniProtKB-KW"/>
</dbReference>
<feature type="domain" description="Tubulin/FtsZ 2-layer sandwich" evidence="9">
    <location>
        <begin position="244"/>
        <end position="389"/>
    </location>
</feature>
<organism evidence="10">
    <name type="scientific">Schistocephalus solidus</name>
    <name type="common">Tapeworm</name>
    <dbReference type="NCBI Taxonomy" id="70667"/>
    <lineage>
        <taxon>Eukaryota</taxon>
        <taxon>Metazoa</taxon>
        <taxon>Spiralia</taxon>
        <taxon>Lophotrochozoa</taxon>
        <taxon>Platyhelminthes</taxon>
        <taxon>Cestoda</taxon>
        <taxon>Eucestoda</taxon>
        <taxon>Diphyllobothriidea</taxon>
        <taxon>Diphyllobothriidae</taxon>
        <taxon>Schistocephalus</taxon>
    </lineage>
</organism>
<keyword evidence="4" id="KW-0378">Hydrolase</keyword>
<gene>
    <name evidence="10" type="primary">TBA1C</name>
    <name evidence="10" type="ORF">TR109982</name>
</gene>
<dbReference type="GO" id="GO:0005525">
    <property type="term" value="F:GTP binding"/>
    <property type="evidence" value="ECO:0007669"/>
    <property type="project" value="UniProtKB-UniRule"/>
</dbReference>
<evidence type="ECO:0000259" key="8">
    <source>
        <dbReference type="SMART" id="SM00864"/>
    </source>
</evidence>
<evidence type="ECO:0000256" key="3">
    <source>
        <dbReference type="ARBA" id="ARBA00022741"/>
    </source>
</evidence>
<dbReference type="SUPFAM" id="SSF55307">
    <property type="entry name" value="Tubulin C-terminal domain-like"/>
    <property type="match status" value="1"/>
</dbReference>
<dbReference type="AlphaFoldDB" id="A0A0X3PUU5"/>
<evidence type="ECO:0000256" key="5">
    <source>
        <dbReference type="ARBA" id="ARBA00023134"/>
    </source>
</evidence>
<dbReference type="SMART" id="SM00864">
    <property type="entry name" value="Tubulin"/>
    <property type="match status" value="1"/>
</dbReference>
<dbReference type="GO" id="GO:0005200">
    <property type="term" value="F:structural constituent of cytoskeleton"/>
    <property type="evidence" value="ECO:0007669"/>
    <property type="project" value="InterPro"/>
</dbReference>
<comment type="subunit">
    <text evidence="7">Dimer of alpha and beta chains. A typical microtubule is a hollow water-filled tube with an outer diameter of 25 nm and an inner diameter of 15 nM. Alpha-beta heterodimers associate head-to-tail to form protofilaments running lengthwise along the microtubule wall with the beta-tubulin subunit facing the microtubule plus end conferring a structural polarity. Microtubules usually have 13 protofilaments but different protofilament numbers can be found in some organisms and specialized cells.</text>
</comment>
<sequence length="438" mass="49294">MREIVSLHIGQCGCQLGNAAWELYCAEHAITCEGQAYEPPRECENIDSFFSVTGTGQYVPRSIYIDLEATVIDEVRVGRWRKLFHPDKMISGCEDAANNFARGYFTTGKMMLGRVMNELRRTMENCDMPQGVMFFRSLSGGTGAGMTASILDMMNDYRKIPKIEIPVYPSAALSTAAVEPYNSILGEHFSMEDIDFALLLDNEAMYELCDRYMAVNIVPYSRINRMASVVVSSLTAALRFRSLLCGDLTTIRTNIVPYPRIHFPLANFSPIESPERADHDNISTLEITRRVFEKENQLVKVDPTSGMFMACTLLYRGAVSPNHVYASLNVVKDLKGVAFVDWCPTGFKVGITIEPPTSRLESGLAQRCRNVVMLANNTAVSQAWQRMVHKYFILYSKRAFVHWYVGEGMEESEFNEALINLTSLVKDYDEIVADPAEE</sequence>
<evidence type="ECO:0000256" key="1">
    <source>
        <dbReference type="ARBA" id="ARBA00009636"/>
    </source>
</evidence>
<dbReference type="InterPro" id="IPR037103">
    <property type="entry name" value="Tubulin/FtsZ-like_C"/>
</dbReference>
<dbReference type="SUPFAM" id="SSF52490">
    <property type="entry name" value="Tubulin nucleotide-binding domain-like"/>
    <property type="match status" value="1"/>
</dbReference>
<proteinExistence type="inferred from homology"/>
<dbReference type="InterPro" id="IPR023123">
    <property type="entry name" value="Tubulin_C"/>
</dbReference>
<evidence type="ECO:0000259" key="9">
    <source>
        <dbReference type="SMART" id="SM00865"/>
    </source>
</evidence>
<dbReference type="InterPro" id="IPR036525">
    <property type="entry name" value="Tubulin/FtsZ_GTPase_sf"/>
</dbReference>
<dbReference type="Gene3D" id="3.40.50.1440">
    <property type="entry name" value="Tubulin/FtsZ, GTPase domain"/>
    <property type="match status" value="1"/>
</dbReference>
<dbReference type="Pfam" id="PF00091">
    <property type="entry name" value="Tubulin"/>
    <property type="match status" value="1"/>
</dbReference>
<evidence type="ECO:0000256" key="2">
    <source>
        <dbReference type="ARBA" id="ARBA00022701"/>
    </source>
</evidence>
<dbReference type="Pfam" id="PF03953">
    <property type="entry name" value="Tubulin_C"/>
    <property type="match status" value="1"/>
</dbReference>
<comment type="similarity">
    <text evidence="1 7">Belongs to the tubulin family.</text>
</comment>
<evidence type="ECO:0000256" key="4">
    <source>
        <dbReference type="ARBA" id="ARBA00022801"/>
    </source>
</evidence>
<evidence type="ECO:0000256" key="7">
    <source>
        <dbReference type="RuleBase" id="RU000352"/>
    </source>
</evidence>
<feature type="domain" description="Tubulin/FtsZ GTPase" evidence="8">
    <location>
        <begin position="46"/>
        <end position="242"/>
    </location>
</feature>
<dbReference type="InterPro" id="IPR017975">
    <property type="entry name" value="Tubulin_CS"/>
</dbReference>
<dbReference type="Gene3D" id="3.30.1330.20">
    <property type="entry name" value="Tubulin/FtsZ, C-terminal domain"/>
    <property type="match status" value="1"/>
</dbReference>
<dbReference type="PANTHER" id="PTHR11588">
    <property type="entry name" value="TUBULIN"/>
    <property type="match status" value="1"/>
</dbReference>
<accession>A0A0X3PUU5</accession>
<dbReference type="PRINTS" id="PR01161">
    <property type="entry name" value="TUBULIN"/>
</dbReference>
<dbReference type="InterPro" id="IPR002452">
    <property type="entry name" value="Alpha_tubulin"/>
</dbReference>
<dbReference type="GO" id="GO:0016787">
    <property type="term" value="F:hydrolase activity"/>
    <property type="evidence" value="ECO:0007669"/>
    <property type="project" value="UniProtKB-KW"/>
</dbReference>
<dbReference type="InterPro" id="IPR000217">
    <property type="entry name" value="Tubulin"/>
</dbReference>
<dbReference type="PRINTS" id="PR01162">
    <property type="entry name" value="ALPHATUBULIN"/>
</dbReference>
<keyword evidence="5 7" id="KW-0342">GTP-binding</keyword>